<protein>
    <submittedName>
        <fullName evidence="3">Uncharacterized protein</fullName>
    </submittedName>
</protein>
<dbReference type="EMBL" id="CAJOBF010008517">
    <property type="protein sequence ID" value="CAF4257213.1"/>
    <property type="molecule type" value="Genomic_DNA"/>
</dbReference>
<organism evidence="3 4">
    <name type="scientific">Rotaria magnacalcarata</name>
    <dbReference type="NCBI Taxonomy" id="392030"/>
    <lineage>
        <taxon>Eukaryota</taxon>
        <taxon>Metazoa</taxon>
        <taxon>Spiralia</taxon>
        <taxon>Gnathifera</taxon>
        <taxon>Rotifera</taxon>
        <taxon>Eurotatoria</taxon>
        <taxon>Bdelloidea</taxon>
        <taxon>Philodinida</taxon>
        <taxon>Philodinidae</taxon>
        <taxon>Rotaria</taxon>
    </lineage>
</organism>
<evidence type="ECO:0000313" key="2">
    <source>
        <dbReference type="EMBL" id="CAF4257213.1"/>
    </source>
</evidence>
<sequence>MRELGNSAHQTIEQLRRNVHVVRVFDQWDACIDFITALDEKDIVYLVIQAGYFKDELLFVLDSIHQIKSNRMSTTCYDDPTKDHSGPAASTAVPDNQMHFKACSFYLLNVRRRVKLFHRKFLVMHQTMIAKSLAIIHTAMVSRDIVDDVQMGEVVLQKNVRLGSAELRLLAIVGLQAIHLCDQPDVVVLSNDSGKIHDSNKSICI</sequence>
<keyword evidence="4" id="KW-1185">Reference proteome</keyword>
<evidence type="ECO:0000313" key="1">
    <source>
        <dbReference type="EMBL" id="CAF4023801.1"/>
    </source>
</evidence>
<evidence type="ECO:0000313" key="3">
    <source>
        <dbReference type="EMBL" id="CAF4300251.1"/>
    </source>
</evidence>
<dbReference type="EMBL" id="CAJOBI010005164">
    <property type="protein sequence ID" value="CAF4023801.1"/>
    <property type="molecule type" value="Genomic_DNA"/>
</dbReference>
<comment type="caution">
    <text evidence="3">The sequence shown here is derived from an EMBL/GenBank/DDBJ whole genome shotgun (WGS) entry which is preliminary data.</text>
</comment>
<accession>A0A820HWS2</accession>
<dbReference type="Proteomes" id="UP000676336">
    <property type="component" value="Unassembled WGS sequence"/>
</dbReference>
<gene>
    <name evidence="3" type="ORF">OVN521_LOCUS31276</name>
    <name evidence="1" type="ORF">SMN809_LOCUS13175</name>
    <name evidence="2" type="ORF">UXM345_LOCUS31072</name>
</gene>
<dbReference type="EMBL" id="CAJOBG010014675">
    <property type="protein sequence ID" value="CAF4300251.1"/>
    <property type="molecule type" value="Genomic_DNA"/>
</dbReference>
<dbReference type="AlphaFoldDB" id="A0A820HWS2"/>
<dbReference type="Proteomes" id="UP000663842">
    <property type="component" value="Unassembled WGS sequence"/>
</dbReference>
<evidence type="ECO:0000313" key="4">
    <source>
        <dbReference type="Proteomes" id="UP000663866"/>
    </source>
</evidence>
<proteinExistence type="predicted"/>
<reference evidence="3" key="1">
    <citation type="submission" date="2021-02" db="EMBL/GenBank/DDBJ databases">
        <authorList>
            <person name="Nowell W R."/>
        </authorList>
    </citation>
    <scope>NUCLEOTIDE SEQUENCE</scope>
</reference>
<dbReference type="Proteomes" id="UP000663866">
    <property type="component" value="Unassembled WGS sequence"/>
</dbReference>
<name>A0A820HWS2_9BILA</name>